<dbReference type="OrthoDB" id="27447at2157"/>
<sequence>MSDRLLEITFSVEHENCWTNLVGKYVVKTLRFSVDTERNFIRSLIVVDKKYKDLMNKIKRNTSFVGYSSISLTNDSKKILFDFRKRYKNSVMDVINSVDGIILDGFKYDGKEYWRILLYESYINELREKLRSKGIVEFIGFHELNVTEDELTPYELKTLILAYKNGYFDFPRRIKSDKISKLINISKSTFTYHLRSAESRIIKRYIDDLKFYNVINNVSQQEEERKDN</sequence>
<evidence type="ECO:0000259" key="1">
    <source>
        <dbReference type="Pfam" id="PF04967"/>
    </source>
</evidence>
<name>A0A8F5BPM9_SACSH</name>
<dbReference type="PANTHER" id="PTHR34236">
    <property type="entry name" value="DIMETHYL SULFOXIDE REDUCTASE TRANSCRIPTIONAL ACTIVATOR"/>
    <property type="match status" value="1"/>
</dbReference>
<evidence type="ECO:0000313" key="3">
    <source>
        <dbReference type="Proteomes" id="UP000694018"/>
    </source>
</evidence>
<gene>
    <name evidence="2" type="ORF">J5U23_02006</name>
</gene>
<dbReference type="AlphaFoldDB" id="A0A8F5BPM9"/>
<protein>
    <submittedName>
        <fullName evidence="2">Bacterio-opsin activator domain-containing protein</fullName>
    </submittedName>
</protein>
<dbReference type="KEGG" id="sshi:J5U23_02006"/>
<dbReference type="PANTHER" id="PTHR34236:SF1">
    <property type="entry name" value="DIMETHYL SULFOXIDE REDUCTASE TRANSCRIPTIONAL ACTIVATOR"/>
    <property type="match status" value="1"/>
</dbReference>
<evidence type="ECO:0000313" key="2">
    <source>
        <dbReference type="EMBL" id="QXJ29137.1"/>
    </source>
</evidence>
<feature type="domain" description="HTH bat-type" evidence="1">
    <location>
        <begin position="151"/>
        <end position="203"/>
    </location>
</feature>
<reference evidence="2" key="1">
    <citation type="journal article" date="2021" name="Environ. Microbiol.">
        <title>New insights into the diversity and evolution of the archaeal mobilome from three complete genomes of Saccharolobus shibatae.</title>
        <authorList>
            <person name="Medvedeva S."/>
            <person name="Brandt D."/>
            <person name="Cvirkaite-Krupovic V."/>
            <person name="Liu Y."/>
            <person name="Severinov K."/>
            <person name="Ishino S."/>
            <person name="Ishino Y."/>
            <person name="Prangishvili D."/>
            <person name="Kalinowski J."/>
            <person name="Krupovic M."/>
        </authorList>
    </citation>
    <scope>NUCLEOTIDE SEQUENCE</scope>
    <source>
        <strain evidence="2">B12</strain>
    </source>
</reference>
<dbReference type="EMBL" id="CP077717">
    <property type="protein sequence ID" value="QXJ29137.1"/>
    <property type="molecule type" value="Genomic_DNA"/>
</dbReference>
<accession>A0A8F5BPM9</accession>
<dbReference type="Pfam" id="PF04967">
    <property type="entry name" value="HTH_10"/>
    <property type="match status" value="1"/>
</dbReference>
<dbReference type="RefSeq" id="WP_218266041.1">
    <property type="nucleotide sequence ID" value="NZ_CP077717.1"/>
</dbReference>
<organism evidence="2 3">
    <name type="scientific">Saccharolobus shibatae (strain ATCC 51178 / DSM 5389 / JCM 8931 / NBRC 15437 / B12)</name>
    <name type="common">Sulfolobus shibatae</name>
    <dbReference type="NCBI Taxonomy" id="523848"/>
    <lineage>
        <taxon>Archaea</taxon>
        <taxon>Thermoproteota</taxon>
        <taxon>Thermoprotei</taxon>
        <taxon>Sulfolobales</taxon>
        <taxon>Sulfolobaceae</taxon>
        <taxon>Saccharolobus</taxon>
    </lineage>
</organism>
<proteinExistence type="predicted"/>
<dbReference type="Proteomes" id="UP000694018">
    <property type="component" value="Chromosome"/>
</dbReference>
<dbReference type="InterPro" id="IPR007050">
    <property type="entry name" value="HTH_bacterioopsin"/>
</dbReference>
<dbReference type="GeneID" id="65563507"/>